<dbReference type="Pfam" id="PF00001">
    <property type="entry name" value="7tm_1"/>
    <property type="match status" value="1"/>
</dbReference>
<feature type="transmembrane region" description="Helical" evidence="11">
    <location>
        <begin position="553"/>
        <end position="572"/>
    </location>
</feature>
<feature type="transmembrane region" description="Helical" evidence="11">
    <location>
        <begin position="445"/>
        <end position="465"/>
    </location>
</feature>
<dbReference type="InterPro" id="IPR000276">
    <property type="entry name" value="GPCR_Rhodpsn"/>
</dbReference>
<feature type="region of interest" description="Disordered" evidence="10">
    <location>
        <begin position="484"/>
        <end position="504"/>
    </location>
</feature>
<evidence type="ECO:0000256" key="2">
    <source>
        <dbReference type="ARBA" id="ARBA00022475"/>
    </source>
</evidence>
<organism evidence="13 14">
    <name type="scientific">Ridgeia piscesae</name>
    <name type="common">Tubeworm</name>
    <dbReference type="NCBI Taxonomy" id="27915"/>
    <lineage>
        <taxon>Eukaryota</taxon>
        <taxon>Metazoa</taxon>
        <taxon>Spiralia</taxon>
        <taxon>Lophotrochozoa</taxon>
        <taxon>Annelida</taxon>
        <taxon>Polychaeta</taxon>
        <taxon>Sedentaria</taxon>
        <taxon>Canalipalpata</taxon>
        <taxon>Sabellida</taxon>
        <taxon>Siboglinidae</taxon>
        <taxon>Ridgeia</taxon>
    </lineage>
</organism>
<sequence length="594" mass="66634">MEQFNCRCVTASVYNNSDVPVYHNTTQVPVYNNMTQVPVYNNVTQVPVYNNTTQVPVYNSMTQVPVYHNTTQVPDYNNMTQVPVYNNMTQVPVYNNTTQVPVYNNTTQVPDYNSMTQVPIYQNTTQLPDYNNMTQVPVYNNTTQVPVYNNTTQVPVYNNMTQVPDYNNVPQVPDYNNTTQVPVYNNMTQVPDYNNVTQVPDYNNTTQVPVYNNTTQVPVYNNVTQVPDYNNTTQVPVYNNTTQVPVYNNTTQVPVYNNATQVPVYNNATQVPVYNNSNSKMPVYNKSLLSNHIEMENTKTDVDRTKMAYSVVVALLMPGNLLVIAVYVRRLTTSIRLYMFGLAVSDMAICINSIILGGALFPGEIPFWLELSMVYVYDVALFYSAFILALISIERYLSVRSTTTFTFSGRRAQTLMTVLAGVSLVSSGFMMIGRHVPLLYSASKMYVAIVIICAIATVAAMYVMMTHQMWVRVRHLRTIGTGSLPSGGATSTATASMSSSTRARAPPPLSAVALKSQRQTAKGMRVLLVITIVFVVCYSPLGVSTCGVRVPSALLYLFIVNSVINPFVYSFMSSDFRRDVHQLFRWAWAMLQTC</sequence>
<dbReference type="Proteomes" id="UP001209878">
    <property type="component" value="Unassembled WGS sequence"/>
</dbReference>
<evidence type="ECO:0000313" key="14">
    <source>
        <dbReference type="Proteomes" id="UP001209878"/>
    </source>
</evidence>
<keyword evidence="7 9" id="KW-0675">Receptor</keyword>
<reference evidence="13" key="1">
    <citation type="journal article" date="2023" name="Mol. Biol. Evol.">
        <title>Third-Generation Sequencing Reveals the Adaptive Role of the Epigenome in Three Deep-Sea Polychaetes.</title>
        <authorList>
            <person name="Perez M."/>
            <person name="Aroh O."/>
            <person name="Sun Y."/>
            <person name="Lan Y."/>
            <person name="Juniper S.K."/>
            <person name="Young C.R."/>
            <person name="Angers B."/>
            <person name="Qian P.Y."/>
        </authorList>
    </citation>
    <scope>NUCLEOTIDE SEQUENCE</scope>
    <source>
        <strain evidence="13">R07B-5</strain>
    </source>
</reference>
<keyword evidence="3 9" id="KW-0812">Transmembrane</keyword>
<dbReference type="EMBL" id="JAODUO010000210">
    <property type="protein sequence ID" value="KAK2186203.1"/>
    <property type="molecule type" value="Genomic_DNA"/>
</dbReference>
<evidence type="ECO:0000256" key="11">
    <source>
        <dbReference type="SAM" id="Phobius"/>
    </source>
</evidence>
<feature type="transmembrane region" description="Helical" evidence="11">
    <location>
        <begin position="524"/>
        <end position="541"/>
    </location>
</feature>
<keyword evidence="2" id="KW-1003">Cell membrane</keyword>
<evidence type="ECO:0000256" key="8">
    <source>
        <dbReference type="ARBA" id="ARBA00023224"/>
    </source>
</evidence>
<keyword evidence="5 9" id="KW-0297">G-protein coupled receptor</keyword>
<dbReference type="GO" id="GO:0007218">
    <property type="term" value="P:neuropeptide signaling pathway"/>
    <property type="evidence" value="ECO:0007669"/>
    <property type="project" value="TreeGrafter"/>
</dbReference>
<comment type="similarity">
    <text evidence="9">Belongs to the G-protein coupled receptor 1 family.</text>
</comment>
<evidence type="ECO:0000256" key="5">
    <source>
        <dbReference type="ARBA" id="ARBA00023040"/>
    </source>
</evidence>
<dbReference type="PANTHER" id="PTHR24230:SF158">
    <property type="entry name" value="G-PROTEIN COUPLED RECEPTORS FAMILY 1 PROFILE DOMAIN-CONTAINING PROTEIN"/>
    <property type="match status" value="1"/>
</dbReference>
<evidence type="ECO:0000256" key="4">
    <source>
        <dbReference type="ARBA" id="ARBA00022989"/>
    </source>
</evidence>
<dbReference type="SUPFAM" id="SSF81321">
    <property type="entry name" value="Family A G protein-coupled receptor-like"/>
    <property type="match status" value="1"/>
</dbReference>
<feature type="transmembrane region" description="Helical" evidence="11">
    <location>
        <begin position="414"/>
        <end position="433"/>
    </location>
</feature>
<dbReference type="GO" id="GO:0008528">
    <property type="term" value="F:G protein-coupled peptide receptor activity"/>
    <property type="evidence" value="ECO:0007669"/>
    <property type="project" value="TreeGrafter"/>
</dbReference>
<dbReference type="PROSITE" id="PS00237">
    <property type="entry name" value="G_PROTEIN_RECEP_F1_1"/>
    <property type="match status" value="1"/>
</dbReference>
<gene>
    <name evidence="13" type="ORF">NP493_211g03014</name>
</gene>
<dbReference type="PROSITE" id="PS50262">
    <property type="entry name" value="G_PROTEIN_RECEP_F1_2"/>
    <property type="match status" value="1"/>
</dbReference>
<dbReference type="InterPro" id="IPR017452">
    <property type="entry name" value="GPCR_Rhodpsn_7TM"/>
</dbReference>
<evidence type="ECO:0000256" key="6">
    <source>
        <dbReference type="ARBA" id="ARBA00023136"/>
    </source>
</evidence>
<feature type="transmembrane region" description="Helical" evidence="11">
    <location>
        <begin position="373"/>
        <end position="393"/>
    </location>
</feature>
<evidence type="ECO:0000259" key="12">
    <source>
        <dbReference type="PROSITE" id="PS50262"/>
    </source>
</evidence>
<evidence type="ECO:0000256" key="3">
    <source>
        <dbReference type="ARBA" id="ARBA00022692"/>
    </source>
</evidence>
<evidence type="ECO:0000256" key="9">
    <source>
        <dbReference type="RuleBase" id="RU000688"/>
    </source>
</evidence>
<feature type="transmembrane region" description="Helical" evidence="11">
    <location>
        <begin position="340"/>
        <end position="361"/>
    </location>
</feature>
<dbReference type="CDD" id="cd00637">
    <property type="entry name" value="7tm_classA_rhodopsin-like"/>
    <property type="match status" value="1"/>
</dbReference>
<evidence type="ECO:0000256" key="7">
    <source>
        <dbReference type="ARBA" id="ARBA00023170"/>
    </source>
</evidence>
<evidence type="ECO:0000313" key="13">
    <source>
        <dbReference type="EMBL" id="KAK2186203.1"/>
    </source>
</evidence>
<evidence type="ECO:0000256" key="1">
    <source>
        <dbReference type="ARBA" id="ARBA00004651"/>
    </source>
</evidence>
<dbReference type="PANTHER" id="PTHR24230">
    <property type="entry name" value="G-PROTEIN COUPLED RECEPTOR"/>
    <property type="match status" value="1"/>
</dbReference>
<evidence type="ECO:0000256" key="10">
    <source>
        <dbReference type="SAM" id="MobiDB-lite"/>
    </source>
</evidence>
<keyword evidence="8 9" id="KW-0807">Transducer</keyword>
<accession>A0AAD9P132</accession>
<feature type="domain" description="G-protein coupled receptors family 1 profile" evidence="12">
    <location>
        <begin position="319"/>
        <end position="569"/>
    </location>
</feature>
<feature type="transmembrane region" description="Helical" evidence="11">
    <location>
        <begin position="307"/>
        <end position="328"/>
    </location>
</feature>
<dbReference type="Gene3D" id="1.20.1070.10">
    <property type="entry name" value="Rhodopsin 7-helix transmembrane proteins"/>
    <property type="match status" value="1"/>
</dbReference>
<keyword evidence="14" id="KW-1185">Reference proteome</keyword>
<dbReference type="PRINTS" id="PR00237">
    <property type="entry name" value="GPCRRHODOPSN"/>
</dbReference>
<keyword evidence="4 11" id="KW-1133">Transmembrane helix</keyword>
<keyword evidence="6 11" id="KW-0472">Membrane</keyword>
<protein>
    <recommendedName>
        <fullName evidence="12">G-protein coupled receptors family 1 profile domain-containing protein</fullName>
    </recommendedName>
</protein>
<name>A0AAD9P132_RIDPI</name>
<dbReference type="GO" id="GO:0005886">
    <property type="term" value="C:plasma membrane"/>
    <property type="evidence" value="ECO:0007669"/>
    <property type="project" value="UniProtKB-SubCell"/>
</dbReference>
<comment type="subcellular location">
    <subcellularLocation>
        <location evidence="1">Cell membrane</location>
        <topology evidence="1">Multi-pass membrane protein</topology>
    </subcellularLocation>
</comment>
<dbReference type="AlphaFoldDB" id="A0AAD9P132"/>
<comment type="caution">
    <text evidence="13">The sequence shown here is derived from an EMBL/GenBank/DDBJ whole genome shotgun (WGS) entry which is preliminary data.</text>
</comment>
<proteinExistence type="inferred from homology"/>